<dbReference type="PANTHER" id="PTHR43673:SF10">
    <property type="entry name" value="NADH DEHYDROGENASE_NAD(P)H NITROREDUCTASE XCC3605-RELATED"/>
    <property type="match status" value="1"/>
</dbReference>
<dbReference type="GO" id="GO:0016491">
    <property type="term" value="F:oxidoreductase activity"/>
    <property type="evidence" value="ECO:0007669"/>
    <property type="project" value="UniProtKB-KW"/>
</dbReference>
<dbReference type="PANTHER" id="PTHR43673">
    <property type="entry name" value="NAD(P)H NITROREDUCTASE YDGI-RELATED"/>
    <property type="match status" value="1"/>
</dbReference>
<reference evidence="4 5" key="1">
    <citation type="journal article" date="2015" name="Genome Announc.">
        <title>Expanding the biotechnology potential of lactobacilli through comparative genomics of 213 strains and associated genera.</title>
        <authorList>
            <person name="Sun Z."/>
            <person name="Harris H.M."/>
            <person name="McCann A."/>
            <person name="Guo C."/>
            <person name="Argimon S."/>
            <person name="Zhang W."/>
            <person name="Yang X."/>
            <person name="Jeffery I.B."/>
            <person name="Cooney J.C."/>
            <person name="Kagawa T.F."/>
            <person name="Liu W."/>
            <person name="Song Y."/>
            <person name="Salvetti E."/>
            <person name="Wrobel A."/>
            <person name="Rasinkangas P."/>
            <person name="Parkhill J."/>
            <person name="Rea M.C."/>
            <person name="O'Sullivan O."/>
            <person name="Ritari J."/>
            <person name="Douillard F.P."/>
            <person name="Paul Ross R."/>
            <person name="Yang R."/>
            <person name="Briner A.E."/>
            <person name="Felis G.E."/>
            <person name="de Vos W.M."/>
            <person name="Barrangou R."/>
            <person name="Klaenhammer T.R."/>
            <person name="Caufield P.W."/>
            <person name="Cui Y."/>
            <person name="Zhang H."/>
            <person name="O'Toole P.W."/>
        </authorList>
    </citation>
    <scope>NUCLEOTIDE SEQUENCE [LARGE SCALE GENOMIC DNA]</scope>
    <source>
        <strain evidence="4 5">DSM 22408</strain>
    </source>
</reference>
<feature type="domain" description="Nitroreductase" evidence="3">
    <location>
        <begin position="10"/>
        <end position="187"/>
    </location>
</feature>
<dbReference type="eggNOG" id="COG0778">
    <property type="taxonomic scope" value="Bacteria"/>
</dbReference>
<dbReference type="EMBL" id="JQBZ01000025">
    <property type="protein sequence ID" value="KRN88785.1"/>
    <property type="molecule type" value="Genomic_DNA"/>
</dbReference>
<dbReference type="Proteomes" id="UP000051500">
    <property type="component" value="Unassembled WGS sequence"/>
</dbReference>
<comment type="similarity">
    <text evidence="1">Belongs to the nitroreductase family.</text>
</comment>
<dbReference type="STRING" id="1122146.IV53_GL000753"/>
<keyword evidence="5" id="KW-1185">Reference proteome</keyword>
<evidence type="ECO:0000256" key="1">
    <source>
        <dbReference type="ARBA" id="ARBA00007118"/>
    </source>
</evidence>
<dbReference type="Pfam" id="PF00881">
    <property type="entry name" value="Nitroreductase"/>
    <property type="match status" value="1"/>
</dbReference>
<sequence length="208" mass="23376">MNNNFKDIMQNRSSIKSFDPTVKIPRAEMLAMIDEAVTAPSSVNLQPWRFVVVDTPAGKEKLRPVVKFNLNQNETSAAMVVLFGDLECYREAETIYGRAVQAGYMPADIKEQLMGMFMPSYQNESFAKMNDIVKVDSSLAAMQFMLVARAHGYETNPIGGFDAEKIARVLDLDEKRYVPVLIMAIGKQGDYQPFQTIRLAADEVTTFK</sequence>
<dbReference type="AlphaFoldDB" id="A0A0R2KHG1"/>
<keyword evidence="2" id="KW-0560">Oxidoreductase</keyword>
<dbReference type="Gene3D" id="3.40.109.10">
    <property type="entry name" value="NADH Oxidase"/>
    <property type="match status" value="1"/>
</dbReference>
<dbReference type="InterPro" id="IPR029479">
    <property type="entry name" value="Nitroreductase"/>
</dbReference>
<accession>A0A0R2KHG1</accession>
<organism evidence="4 5">
    <name type="scientific">Ligilactobacillus ceti DSM 22408</name>
    <dbReference type="NCBI Taxonomy" id="1122146"/>
    <lineage>
        <taxon>Bacteria</taxon>
        <taxon>Bacillati</taxon>
        <taxon>Bacillota</taxon>
        <taxon>Bacilli</taxon>
        <taxon>Lactobacillales</taxon>
        <taxon>Lactobacillaceae</taxon>
        <taxon>Ligilactobacillus</taxon>
    </lineage>
</organism>
<evidence type="ECO:0000259" key="3">
    <source>
        <dbReference type="Pfam" id="PF00881"/>
    </source>
</evidence>
<dbReference type="OrthoDB" id="9782629at2"/>
<dbReference type="RefSeq" id="WP_027107193.1">
    <property type="nucleotide sequence ID" value="NZ_JQBZ01000025.1"/>
</dbReference>
<dbReference type="SUPFAM" id="SSF55469">
    <property type="entry name" value="FMN-dependent nitroreductase-like"/>
    <property type="match status" value="1"/>
</dbReference>
<dbReference type="PATRIC" id="fig|1122146.4.peg.783"/>
<proteinExistence type="inferred from homology"/>
<name>A0A0R2KHG1_9LACO</name>
<protein>
    <submittedName>
        <fullName evidence="4">Transcription regulator</fullName>
    </submittedName>
</protein>
<evidence type="ECO:0000256" key="2">
    <source>
        <dbReference type="ARBA" id="ARBA00023002"/>
    </source>
</evidence>
<dbReference type="InterPro" id="IPR000415">
    <property type="entry name" value="Nitroreductase-like"/>
</dbReference>
<evidence type="ECO:0000313" key="4">
    <source>
        <dbReference type="EMBL" id="KRN88785.1"/>
    </source>
</evidence>
<dbReference type="CDD" id="cd02137">
    <property type="entry name" value="MhqN-like"/>
    <property type="match status" value="1"/>
</dbReference>
<evidence type="ECO:0000313" key="5">
    <source>
        <dbReference type="Proteomes" id="UP000051500"/>
    </source>
</evidence>
<gene>
    <name evidence="4" type="ORF">IV53_GL000753</name>
</gene>
<comment type="caution">
    <text evidence="4">The sequence shown here is derived from an EMBL/GenBank/DDBJ whole genome shotgun (WGS) entry which is preliminary data.</text>
</comment>